<evidence type="ECO:0000256" key="9">
    <source>
        <dbReference type="ARBA" id="ARBA00023136"/>
    </source>
</evidence>
<evidence type="ECO:0008006" key="13">
    <source>
        <dbReference type="Google" id="ProtNLM"/>
    </source>
</evidence>
<dbReference type="Proteomes" id="UP000321798">
    <property type="component" value="Unassembled WGS sequence"/>
</dbReference>
<keyword evidence="3" id="KW-0813">Transport</keyword>
<evidence type="ECO:0000256" key="2">
    <source>
        <dbReference type="ARBA" id="ARBA00006742"/>
    </source>
</evidence>
<accession>A0A512PA56</accession>
<evidence type="ECO:0000313" key="12">
    <source>
        <dbReference type="Proteomes" id="UP000321798"/>
    </source>
</evidence>
<keyword evidence="6" id="KW-0653">Protein transport</keyword>
<evidence type="ECO:0000256" key="4">
    <source>
        <dbReference type="ARBA" id="ARBA00022475"/>
    </source>
</evidence>
<dbReference type="PANTHER" id="PTHR33909">
    <property type="entry name" value="SEC TRANSLOCON ACCESSORY COMPLEX SUBUNIT YAJC"/>
    <property type="match status" value="1"/>
</dbReference>
<keyword evidence="4" id="KW-1003">Cell membrane</keyword>
<dbReference type="RefSeq" id="WP_146951838.1">
    <property type="nucleotide sequence ID" value="NZ_BAABBJ010000015.1"/>
</dbReference>
<organism evidence="11 12">
    <name type="scientific">Cellulomonas soli</name>
    <dbReference type="NCBI Taxonomy" id="931535"/>
    <lineage>
        <taxon>Bacteria</taxon>
        <taxon>Bacillati</taxon>
        <taxon>Actinomycetota</taxon>
        <taxon>Actinomycetes</taxon>
        <taxon>Micrococcales</taxon>
        <taxon>Cellulomonadaceae</taxon>
        <taxon>Cellulomonas</taxon>
    </lineage>
</organism>
<feature type="compositionally biased region" description="Acidic residues" evidence="10">
    <location>
        <begin position="86"/>
        <end position="118"/>
    </location>
</feature>
<dbReference type="PRINTS" id="PR01853">
    <property type="entry name" value="YAJCTRNLCASE"/>
</dbReference>
<feature type="compositionally biased region" description="Basic and acidic residues" evidence="10">
    <location>
        <begin position="125"/>
        <end position="138"/>
    </location>
</feature>
<dbReference type="OrthoDB" id="3267178at2"/>
<evidence type="ECO:0000256" key="1">
    <source>
        <dbReference type="ARBA" id="ARBA00004162"/>
    </source>
</evidence>
<evidence type="ECO:0000256" key="10">
    <source>
        <dbReference type="SAM" id="MobiDB-lite"/>
    </source>
</evidence>
<evidence type="ECO:0000256" key="8">
    <source>
        <dbReference type="ARBA" id="ARBA00023010"/>
    </source>
</evidence>
<dbReference type="InterPro" id="IPR003849">
    <property type="entry name" value="Preprotein_translocase_YajC"/>
</dbReference>
<evidence type="ECO:0000256" key="7">
    <source>
        <dbReference type="ARBA" id="ARBA00022989"/>
    </source>
</evidence>
<dbReference type="Pfam" id="PF02699">
    <property type="entry name" value="YajC"/>
    <property type="match status" value="1"/>
</dbReference>
<dbReference type="NCBIfam" id="TIGR00739">
    <property type="entry name" value="yajC"/>
    <property type="match status" value="1"/>
</dbReference>
<name>A0A512PA56_9CELL</name>
<dbReference type="GO" id="GO:0015031">
    <property type="term" value="P:protein transport"/>
    <property type="evidence" value="ECO:0007669"/>
    <property type="project" value="UniProtKB-KW"/>
</dbReference>
<reference evidence="11 12" key="1">
    <citation type="submission" date="2019-07" db="EMBL/GenBank/DDBJ databases">
        <title>Whole genome shotgun sequence of Cellulomonas soli NBRC 109434.</title>
        <authorList>
            <person name="Hosoyama A."/>
            <person name="Uohara A."/>
            <person name="Ohji S."/>
            <person name="Ichikawa N."/>
        </authorList>
    </citation>
    <scope>NUCLEOTIDE SEQUENCE [LARGE SCALE GENOMIC DNA]</scope>
    <source>
        <strain evidence="11 12">NBRC 109434</strain>
    </source>
</reference>
<dbReference type="PANTHER" id="PTHR33909:SF1">
    <property type="entry name" value="SEC TRANSLOCON ACCESSORY COMPLEX SUBUNIT YAJC"/>
    <property type="match status" value="1"/>
</dbReference>
<keyword evidence="9" id="KW-0472">Membrane</keyword>
<keyword evidence="8" id="KW-0811">Translocation</keyword>
<comment type="caution">
    <text evidence="11">The sequence shown here is derived from an EMBL/GenBank/DDBJ whole genome shotgun (WGS) entry which is preliminary data.</text>
</comment>
<dbReference type="AlphaFoldDB" id="A0A512PA56"/>
<evidence type="ECO:0000256" key="6">
    <source>
        <dbReference type="ARBA" id="ARBA00022927"/>
    </source>
</evidence>
<evidence type="ECO:0000256" key="3">
    <source>
        <dbReference type="ARBA" id="ARBA00022448"/>
    </source>
</evidence>
<keyword evidence="12" id="KW-1185">Reference proteome</keyword>
<evidence type="ECO:0000313" key="11">
    <source>
        <dbReference type="EMBL" id="GEP68085.1"/>
    </source>
</evidence>
<comment type="similarity">
    <text evidence="2">Belongs to the YajC family.</text>
</comment>
<feature type="region of interest" description="Disordered" evidence="10">
    <location>
        <begin position="85"/>
        <end position="138"/>
    </location>
</feature>
<sequence>MDYSFILILGLAFVALWLMTGRSRKQQRESADFRANLAEGDEVMTASGLFGTVVDVEDDVITLESTPGSRTRWLRAAIAKKVDPPLVDEVEDDELDDEGDEPDEDEVPSDDEVIEVPDDLSSLTDGRDDQDPDDDPKK</sequence>
<comment type="subcellular location">
    <subcellularLocation>
        <location evidence="1">Cell membrane</location>
        <topology evidence="1">Single-pass membrane protein</topology>
    </subcellularLocation>
</comment>
<evidence type="ECO:0000256" key="5">
    <source>
        <dbReference type="ARBA" id="ARBA00022692"/>
    </source>
</evidence>
<dbReference type="GO" id="GO:0005886">
    <property type="term" value="C:plasma membrane"/>
    <property type="evidence" value="ECO:0007669"/>
    <property type="project" value="UniProtKB-SubCell"/>
</dbReference>
<proteinExistence type="inferred from homology"/>
<gene>
    <name evidence="11" type="ORF">CSO01_08000</name>
</gene>
<keyword evidence="7" id="KW-1133">Transmembrane helix</keyword>
<dbReference type="SMART" id="SM01323">
    <property type="entry name" value="YajC"/>
    <property type="match status" value="1"/>
</dbReference>
<keyword evidence="5" id="KW-0812">Transmembrane</keyword>
<dbReference type="EMBL" id="BKAL01000002">
    <property type="protein sequence ID" value="GEP68085.1"/>
    <property type="molecule type" value="Genomic_DNA"/>
</dbReference>
<protein>
    <recommendedName>
        <fullName evidence="13">Preprotein translocase subunit YajC</fullName>
    </recommendedName>
</protein>